<dbReference type="Proteomes" id="UP000479000">
    <property type="component" value="Unassembled WGS sequence"/>
</dbReference>
<evidence type="ECO:0000313" key="2">
    <source>
        <dbReference type="EMBL" id="CAB0008056.1"/>
    </source>
</evidence>
<keyword evidence="3" id="KW-1185">Reference proteome</keyword>
<feature type="non-terminal residue" evidence="2">
    <location>
        <position position="1"/>
    </location>
</feature>
<evidence type="ECO:0000256" key="1">
    <source>
        <dbReference type="SAM" id="MobiDB-lite"/>
    </source>
</evidence>
<feature type="compositionally biased region" description="Basic and acidic residues" evidence="1">
    <location>
        <begin position="71"/>
        <end position="82"/>
    </location>
</feature>
<evidence type="ECO:0000313" key="3">
    <source>
        <dbReference type="Proteomes" id="UP000479000"/>
    </source>
</evidence>
<dbReference type="AlphaFoldDB" id="A0A6H5GY09"/>
<dbReference type="EMBL" id="CADCXU010020042">
    <property type="protein sequence ID" value="CAB0008056.1"/>
    <property type="molecule type" value="Genomic_DNA"/>
</dbReference>
<name>A0A6H5GY09_9HEMI</name>
<accession>A0A6H5GY09</accession>
<reference evidence="2 3" key="1">
    <citation type="submission" date="2020-02" db="EMBL/GenBank/DDBJ databases">
        <authorList>
            <person name="Ferguson B K."/>
        </authorList>
    </citation>
    <scope>NUCLEOTIDE SEQUENCE [LARGE SCALE GENOMIC DNA]</scope>
</reference>
<protein>
    <submittedName>
        <fullName evidence="2">Uncharacterized protein</fullName>
    </submittedName>
</protein>
<gene>
    <name evidence="2" type="ORF">NTEN_LOCUS13302</name>
</gene>
<proteinExistence type="predicted"/>
<feature type="region of interest" description="Disordered" evidence="1">
    <location>
        <begin position="46"/>
        <end position="82"/>
    </location>
</feature>
<sequence length="82" mass="9264">VALKLFAAISIIHFTVYPTENSAVVLHPAYQDLASAEHEALKKTIKGERASQRKKTNYKRTLHPYHGISHGGEHFEEHTLET</sequence>
<organism evidence="2 3">
    <name type="scientific">Nesidiocoris tenuis</name>
    <dbReference type="NCBI Taxonomy" id="355587"/>
    <lineage>
        <taxon>Eukaryota</taxon>
        <taxon>Metazoa</taxon>
        <taxon>Ecdysozoa</taxon>
        <taxon>Arthropoda</taxon>
        <taxon>Hexapoda</taxon>
        <taxon>Insecta</taxon>
        <taxon>Pterygota</taxon>
        <taxon>Neoptera</taxon>
        <taxon>Paraneoptera</taxon>
        <taxon>Hemiptera</taxon>
        <taxon>Heteroptera</taxon>
        <taxon>Panheteroptera</taxon>
        <taxon>Cimicomorpha</taxon>
        <taxon>Miridae</taxon>
        <taxon>Dicyphina</taxon>
        <taxon>Nesidiocoris</taxon>
    </lineage>
</organism>
<feature type="compositionally biased region" description="Basic residues" evidence="1">
    <location>
        <begin position="52"/>
        <end position="63"/>
    </location>
</feature>